<dbReference type="InterPro" id="IPR056372">
    <property type="entry name" value="TPR_DOCK"/>
</dbReference>
<keyword evidence="2" id="KW-0344">Guanine-nucleotide releasing factor</keyword>
<evidence type="ECO:0000259" key="6">
    <source>
        <dbReference type="PROSITE" id="PS50002"/>
    </source>
</evidence>
<evidence type="ECO:0000256" key="4">
    <source>
        <dbReference type="PROSITE-ProRule" id="PRU00983"/>
    </source>
</evidence>
<dbReference type="Pfam" id="PF06920">
    <property type="entry name" value="DHR-2_Lobe_A"/>
    <property type="match status" value="1"/>
</dbReference>
<accession>A0A4V6RGU2</accession>
<evidence type="ECO:0000256" key="3">
    <source>
        <dbReference type="PROSITE-ProRule" id="PRU00192"/>
    </source>
</evidence>
<dbReference type="InterPro" id="IPR036028">
    <property type="entry name" value="SH3-like_dom_sf"/>
</dbReference>
<dbReference type="EMBL" id="SJOL01008432">
    <property type="protein sequence ID" value="TGZ60334.1"/>
    <property type="molecule type" value="Genomic_DNA"/>
</dbReference>
<dbReference type="GO" id="GO:0005085">
    <property type="term" value="F:guanyl-nucleotide exchange factor activity"/>
    <property type="evidence" value="ECO:0007669"/>
    <property type="project" value="UniProtKB-KW"/>
</dbReference>
<dbReference type="InterPro" id="IPR001452">
    <property type="entry name" value="SH3_domain"/>
</dbReference>
<protein>
    <recommendedName>
        <fullName evidence="11">Dedicator of cytokinesis protein 1</fullName>
    </recommendedName>
</protein>
<dbReference type="InterPro" id="IPR026791">
    <property type="entry name" value="DOCK"/>
</dbReference>
<dbReference type="InterPro" id="IPR043161">
    <property type="entry name" value="DOCK_C_lobe_A"/>
</dbReference>
<dbReference type="Pfam" id="PF14429">
    <property type="entry name" value="DOCK-C2"/>
    <property type="match status" value="1"/>
</dbReference>
<dbReference type="OrthoDB" id="18896at2759"/>
<evidence type="ECO:0008006" key="11">
    <source>
        <dbReference type="Google" id="ProtNLM"/>
    </source>
</evidence>
<dbReference type="InterPro" id="IPR027007">
    <property type="entry name" value="C2_DOCK-type_domain"/>
</dbReference>
<comment type="similarity">
    <text evidence="4">Belongs to the DOCK family.</text>
</comment>
<keyword evidence="10" id="KW-1185">Reference proteome</keyword>
<dbReference type="InterPro" id="IPR046769">
    <property type="entry name" value="DOCKER_Lobe_A"/>
</dbReference>
<feature type="region of interest" description="Disordered" evidence="5">
    <location>
        <begin position="1990"/>
        <end position="2044"/>
    </location>
</feature>
<feature type="domain" description="SH3" evidence="6">
    <location>
        <begin position="8"/>
        <end position="69"/>
    </location>
</feature>
<organism evidence="9 10">
    <name type="scientific">Opisthorchis felineus</name>
    <dbReference type="NCBI Taxonomy" id="147828"/>
    <lineage>
        <taxon>Eukaryota</taxon>
        <taxon>Metazoa</taxon>
        <taxon>Spiralia</taxon>
        <taxon>Lophotrochozoa</taxon>
        <taxon>Platyhelminthes</taxon>
        <taxon>Trematoda</taxon>
        <taxon>Digenea</taxon>
        <taxon>Opisthorchiida</taxon>
        <taxon>Opisthorchiata</taxon>
        <taxon>Opisthorchiidae</taxon>
        <taxon>Opisthorchis</taxon>
    </lineage>
</organism>
<dbReference type="SUPFAM" id="SSF50044">
    <property type="entry name" value="SH3-domain"/>
    <property type="match status" value="1"/>
</dbReference>
<dbReference type="GO" id="GO:0031267">
    <property type="term" value="F:small GTPase binding"/>
    <property type="evidence" value="ECO:0007669"/>
    <property type="project" value="TreeGrafter"/>
</dbReference>
<dbReference type="Gene3D" id="2.60.40.150">
    <property type="entry name" value="C2 domain"/>
    <property type="match status" value="1"/>
</dbReference>
<dbReference type="Pfam" id="PF23554">
    <property type="entry name" value="TPR_DOCK"/>
    <property type="match status" value="1"/>
</dbReference>
<feature type="compositionally biased region" description="Polar residues" evidence="5">
    <location>
        <begin position="2011"/>
        <end position="2021"/>
    </location>
</feature>
<dbReference type="Proteomes" id="UP000308267">
    <property type="component" value="Unassembled WGS sequence"/>
</dbReference>
<dbReference type="PROSITE" id="PS51650">
    <property type="entry name" value="C2_DOCK"/>
    <property type="match status" value="1"/>
</dbReference>
<dbReference type="PROSITE" id="PS50002">
    <property type="entry name" value="SH3"/>
    <property type="match status" value="1"/>
</dbReference>
<keyword evidence="1 3" id="KW-0728">SH3 domain</keyword>
<feature type="domain" description="C2 DOCK-type" evidence="7">
    <location>
        <begin position="471"/>
        <end position="684"/>
    </location>
</feature>
<evidence type="ECO:0000256" key="1">
    <source>
        <dbReference type="ARBA" id="ARBA00022443"/>
    </source>
</evidence>
<proteinExistence type="inferred from homology"/>
<comment type="caution">
    <text evidence="9">The sequence shown here is derived from an EMBL/GenBank/DDBJ whole genome shotgun (WGS) entry which is preliminary data.</text>
</comment>
<feature type="domain" description="DOCKER" evidence="8">
    <location>
        <begin position="1510"/>
        <end position="1925"/>
    </location>
</feature>
<evidence type="ECO:0000259" key="7">
    <source>
        <dbReference type="PROSITE" id="PS51650"/>
    </source>
</evidence>
<dbReference type="PANTHER" id="PTHR45653">
    <property type="entry name" value="DEDICATOR OF CYTOKINESIS"/>
    <property type="match status" value="1"/>
</dbReference>
<reference evidence="9 10" key="1">
    <citation type="journal article" date="2019" name="BMC Genomics">
        <title>New insights from Opisthorchis felineus genome: update on genomics of the epidemiologically important liver flukes.</title>
        <authorList>
            <person name="Ershov N.I."/>
            <person name="Mordvinov V.A."/>
            <person name="Prokhortchouk E.B."/>
            <person name="Pakharukova M.Y."/>
            <person name="Gunbin K.V."/>
            <person name="Ustyantsev K."/>
            <person name="Genaev M.A."/>
            <person name="Blinov A.G."/>
            <person name="Mazur A."/>
            <person name="Boulygina E."/>
            <person name="Tsygankova S."/>
            <person name="Khrameeva E."/>
            <person name="Chekanov N."/>
            <person name="Fan G."/>
            <person name="Xiao A."/>
            <person name="Zhang H."/>
            <person name="Xu X."/>
            <person name="Yang H."/>
            <person name="Solovyev V."/>
            <person name="Lee S.M."/>
            <person name="Liu X."/>
            <person name="Afonnikov D.A."/>
            <person name="Skryabin K.G."/>
        </authorList>
    </citation>
    <scope>NUCLEOTIDE SEQUENCE [LARGE SCALE GENOMIC DNA]</scope>
    <source>
        <strain evidence="9">AK-0245</strain>
        <tissue evidence="9">Whole organism</tissue>
    </source>
</reference>
<gene>
    <name evidence="9" type="ORF">CRM22_008598</name>
</gene>
<evidence type="ECO:0000313" key="9">
    <source>
        <dbReference type="EMBL" id="TGZ60334.1"/>
    </source>
</evidence>
<dbReference type="InterPro" id="IPR027357">
    <property type="entry name" value="DOCKER_dom"/>
</dbReference>
<evidence type="ECO:0000313" key="10">
    <source>
        <dbReference type="Proteomes" id="UP000308267"/>
    </source>
</evidence>
<dbReference type="Gene3D" id="1.25.40.410">
    <property type="match status" value="1"/>
</dbReference>
<dbReference type="PROSITE" id="PS51651">
    <property type="entry name" value="DOCKER"/>
    <property type="match status" value="1"/>
</dbReference>
<dbReference type="STRING" id="147828.A0A4V6RGU2"/>
<evidence type="ECO:0000256" key="5">
    <source>
        <dbReference type="SAM" id="MobiDB-lite"/>
    </source>
</evidence>
<evidence type="ECO:0000256" key="2">
    <source>
        <dbReference type="ARBA" id="ARBA00022658"/>
    </source>
</evidence>
<sequence length="2148" mass="243355">MIWEPFTGECKWALVIQSFSDNNSFYLNLDVGDLVYLRRHTSDWYYGFKATCSSRCGAFPKVCVCVSRSEFWSEFNAEIHIMFSKLTSSFVAAELNRIDEVSGFISRAVDLKSSLSGRITEREAEENLQNLVTQLTLGQRELDLPILVRDEKFEPVDPRAEILVDLHKRYITLTKQIKDMKLKSEPFSVLFQFDHLPQAELVMYLASQSITKEGVRGETAGALSPSAFDPFVYDRGAHDSAANATTTYQPLPSIKRLTDNVILNGYHRVAEEVVFTDLNPVQPSEERILLMVMVNRLGFNQSKRSKSGKKSSVTAPQQLVQSSLRRPYGVACVDITRALVSDSKRSSSWFMDVTSLARVIKPCRNITITATGEQFQSECLSQLANQTPVAYWTASREPSTIQTASTSNSSTSLGSQLLGDAPINDFELKSVELVNPLQYQTISRNATDGPIRCGRRYAMSNCAPAIRDIARQEVYITLVSGEFPKGTKQQEKNIEVEISLRDNLGNLSSDDHYWNRNPAQLYRSTVYYHKNRPRWSELFVIPLPASSRRHSSLSSQTIRTDKSTPLDRHTAEQTVPGALIWDHLRFVCRHKSANTESRDKLLGVAFLRLQPSTAIPVLLADGPYQLLVHNMDMNQIESCAYLRETSYTSGPGACGSSSSSSQGFSSTAVPKQCSGILTIETCVCSSEHTTDEHLTKVIFWRRYQEDLHMSLRQGIYLAWKDVELRKFARPLVDSLLQILASTVAIDTASSRSSTKLDVRLGHSVLMALARCYRDMLITEMIKTYLLTPNFKYPTIYIPYLRLLNSILQDILVSKLYPDQLDEQETSADGGNLKMRDVHNIFKKIYWAFFIIVRSRQLELRDTKTISDTNFIEPEREPPDGFVYQVDLFFEQAIAVISSANDQQMRTILLHCIPEVFKDLLTVYPAIKLANWLLRLMGTRAQESCGLENHKLLEKIILSQLFDQPEPRKTLLFTVQQSLTTYFAEILSKELVPGRTETNLLVETWCDLLLSFVSRVIQTNIAETQEEGEEENDCSENIETPVMESGRTTTVELHELLITNGFLRWSLQQLARVYLFIKREDTSVRLDCFDVPDPQMTSRRTVYLPKTRVQRPMESKPSFVHQRLTPILGCLASVVLTLLQQLDRTAWLSFLFPPCAAQNQTAVSGEVTTICSCNVCNQLRFMDLYDVIHELCSLFDLIHRRPPYPAPQTSSFPSSSFQSSYSSNRLSQGTSDLSLTWMNQGPERHPGKRLSQLADAWVEILAAASDIELQLLSSLVDLLFVKKHSVNLTEKDATEPVQPLLRADHWLTMQLVYMIQQCLASFVVSQTHLSVEALPSVIRLRVDPSLIDRGVDLRQAACDLLLSLWRATVPNSDEAIKQQYVSMFLPTVIDMATLPLPSMRTSCVNLIFEAICATPAFVERNFVSEVDRVMPWAGVTFAGDLCRTLEDRLAQSRHELTNDTKTTMVPLDETRRQLVTDLIRQVKVLVSYGEFFNHSSKMSEMLALHNLRCVYEKNNRQDMTLRYLFRLESLHAQCGNDTERGYTLQAISKFYSWSDEPVDTSNISQQYCRYATSSRILREKLLLGALEYLKRGTDWERAIEVCDELIELHRVIHPDYTKLSDILKQQAELYPRIVNQQGSRAVYYYYVLTFLGPCFPSFLRGRFVYRTKDASTKVREMLMDQFPQATFTNTQPDPTQPIDRPLIVATGNLTPQPNIPEHLTGHGVDMQIKSYYLRNQVNCFSCIRHFPEPTTDCDGRGGGSVAEETLYHVEHRMPNIMPIVPVVRVETRSLDRTQMANINVQEMIRRLEDGISQAFKDNSTKLMIVTLTSSITSPVSGGLPRLLKDVEPSDDLGEESNFVKLADSVMELLELQLRGLNFWYKLDPPPVHGAQFGQGKVDGNEALKNLVQEYGRLVRDMSRKFGFSVTHLNAEHLLYGPTISMERRNSTNAPVTLRHPQIQVQNSVQPSTTRPFPCMDGSQLPESCSTLRVDRHRTGSRPSVDHIFPAPGDGTSMRTAPSDTKAPTQLPSSDPPPLPTRPETLTKPDLTPEYMAGIERTTYDTKLTSMRVRRESVGVAERTLATPAPTTAALRAGDSPMVVDRRLPVSVRRRPDDESAPPLPSVHGHLIIPQHMTTQEMWIVLFFRRMFVR</sequence>
<dbReference type="GO" id="GO:0005886">
    <property type="term" value="C:plasma membrane"/>
    <property type="evidence" value="ECO:0007669"/>
    <property type="project" value="TreeGrafter"/>
</dbReference>
<dbReference type="InterPro" id="IPR035892">
    <property type="entry name" value="C2_domain_sf"/>
</dbReference>
<dbReference type="PANTHER" id="PTHR45653:SF10">
    <property type="entry name" value="MYOBLAST CITY, ISOFORM B"/>
    <property type="match status" value="1"/>
</dbReference>
<dbReference type="Gene3D" id="2.30.30.40">
    <property type="entry name" value="SH3 Domains"/>
    <property type="match status" value="1"/>
</dbReference>
<name>A0A4V6RGU2_OPIFE</name>
<evidence type="ECO:0000259" key="8">
    <source>
        <dbReference type="PROSITE" id="PS51651"/>
    </source>
</evidence>
<dbReference type="GO" id="GO:0007264">
    <property type="term" value="P:small GTPase-mediated signal transduction"/>
    <property type="evidence" value="ECO:0007669"/>
    <property type="project" value="InterPro"/>
</dbReference>
<dbReference type="GO" id="GO:0005737">
    <property type="term" value="C:cytoplasm"/>
    <property type="evidence" value="ECO:0007669"/>
    <property type="project" value="TreeGrafter"/>
</dbReference>